<organism evidence="3 4">
    <name type="scientific">Nocardia alba</name>
    <dbReference type="NCBI Taxonomy" id="225051"/>
    <lineage>
        <taxon>Bacteria</taxon>
        <taxon>Bacillati</taxon>
        <taxon>Actinomycetota</taxon>
        <taxon>Actinomycetes</taxon>
        <taxon>Mycobacteriales</taxon>
        <taxon>Nocardiaceae</taxon>
        <taxon>Nocardia</taxon>
    </lineage>
</organism>
<evidence type="ECO:0000313" key="4">
    <source>
        <dbReference type="Proteomes" id="UP000294856"/>
    </source>
</evidence>
<dbReference type="Proteomes" id="UP000294856">
    <property type="component" value="Unassembled WGS sequence"/>
</dbReference>
<protein>
    <submittedName>
        <fullName evidence="3">FR47-like protein</fullName>
    </submittedName>
</protein>
<dbReference type="EMBL" id="SMFR01000001">
    <property type="protein sequence ID" value="TCJ99713.1"/>
    <property type="molecule type" value="Genomic_DNA"/>
</dbReference>
<reference evidence="3 4" key="1">
    <citation type="submission" date="2019-03" db="EMBL/GenBank/DDBJ databases">
        <title>Genomic Encyclopedia of Type Strains, Phase IV (KMG-IV): sequencing the most valuable type-strain genomes for metagenomic binning, comparative biology and taxonomic classification.</title>
        <authorList>
            <person name="Goeker M."/>
        </authorList>
    </citation>
    <scope>NUCLEOTIDE SEQUENCE [LARGE SCALE GENOMIC DNA]</scope>
    <source>
        <strain evidence="3 4">DSM 44684</strain>
    </source>
</reference>
<feature type="domain" description="N-acetyltransferase" evidence="2">
    <location>
        <begin position="139"/>
        <end position="283"/>
    </location>
</feature>
<dbReference type="GO" id="GO:0016747">
    <property type="term" value="F:acyltransferase activity, transferring groups other than amino-acyl groups"/>
    <property type="evidence" value="ECO:0007669"/>
    <property type="project" value="InterPro"/>
</dbReference>
<feature type="region of interest" description="Disordered" evidence="1">
    <location>
        <begin position="278"/>
        <end position="300"/>
    </location>
</feature>
<evidence type="ECO:0000313" key="3">
    <source>
        <dbReference type="EMBL" id="TCJ99713.1"/>
    </source>
</evidence>
<gene>
    <name evidence="3" type="ORF">DFR71_0695</name>
</gene>
<dbReference type="AlphaFoldDB" id="A0A4R1FXA9"/>
<dbReference type="InterPro" id="IPR016181">
    <property type="entry name" value="Acyl_CoA_acyltransferase"/>
</dbReference>
<evidence type="ECO:0000259" key="2">
    <source>
        <dbReference type="PROSITE" id="PS51186"/>
    </source>
</evidence>
<dbReference type="STRING" id="1210063.GCA_001612665_03191"/>
<dbReference type="InterPro" id="IPR000182">
    <property type="entry name" value="GNAT_dom"/>
</dbReference>
<dbReference type="OrthoDB" id="3174529at2"/>
<dbReference type="SUPFAM" id="SSF55729">
    <property type="entry name" value="Acyl-CoA N-acyltransferases (Nat)"/>
    <property type="match status" value="1"/>
</dbReference>
<comment type="caution">
    <text evidence="3">The sequence shown here is derived from an EMBL/GenBank/DDBJ whole genome shotgun (WGS) entry which is preliminary data.</text>
</comment>
<name>A0A4R1FXA9_9NOCA</name>
<dbReference type="RefSeq" id="WP_067450889.1">
    <property type="nucleotide sequence ID" value="NZ_SMFR01000001.1"/>
</dbReference>
<sequence>MRIEITSDAARFMHDVRPLLRRDPLRHTVIATVLVNTVNGRSGLPTLFLSVRDDADQVVGIAQCTDGAAYLGELPAHSISAVVDAFATHAIALRSVEGGHADAVAFATRWSETTGGTYRRRHSARLFRLDTLRVPAAPGAPRQATVDDVDTCIAMIEEFRVETDGPRRLDEATVRRRVEAASTWLWEHDGLPVTLVARQPAVLGWARIGPVYTPPLFRANGFASALTATVAGRIRAEGADACLFTDLANPTSNKIYQRIGFEPVRDFVHYTLSGAGVDQANTPRPVGRRATNPASGPRRR</sequence>
<dbReference type="Gene3D" id="3.40.630.30">
    <property type="match status" value="1"/>
</dbReference>
<dbReference type="Pfam" id="PF08445">
    <property type="entry name" value="FR47"/>
    <property type="match status" value="1"/>
</dbReference>
<proteinExistence type="predicted"/>
<dbReference type="InterPro" id="IPR013653">
    <property type="entry name" value="GCN5-like_dom"/>
</dbReference>
<accession>A0A4R1FXA9</accession>
<dbReference type="PROSITE" id="PS51186">
    <property type="entry name" value="GNAT"/>
    <property type="match status" value="1"/>
</dbReference>
<keyword evidence="4" id="KW-1185">Reference proteome</keyword>
<evidence type="ECO:0000256" key="1">
    <source>
        <dbReference type="SAM" id="MobiDB-lite"/>
    </source>
</evidence>